<dbReference type="SUPFAM" id="SSF53067">
    <property type="entry name" value="Actin-like ATPase domain"/>
    <property type="match status" value="1"/>
</dbReference>
<gene>
    <name evidence="4" type="ORF">ACFONP_02505</name>
</gene>
<protein>
    <submittedName>
        <fullName evidence="4">Glucokinase</fullName>
    </submittedName>
</protein>
<dbReference type="PANTHER" id="PTHR47690">
    <property type="entry name" value="GLUCOKINASE"/>
    <property type="match status" value="1"/>
</dbReference>
<dbReference type="Gene3D" id="3.30.420.40">
    <property type="match status" value="1"/>
</dbReference>
<organism evidence="4 5">
    <name type="scientific">Parvularcula lutaonensis</name>
    <dbReference type="NCBI Taxonomy" id="491923"/>
    <lineage>
        <taxon>Bacteria</taxon>
        <taxon>Pseudomonadati</taxon>
        <taxon>Pseudomonadota</taxon>
        <taxon>Alphaproteobacteria</taxon>
        <taxon>Parvularculales</taxon>
        <taxon>Parvularculaceae</taxon>
        <taxon>Parvularcula</taxon>
    </lineage>
</organism>
<evidence type="ECO:0000313" key="4">
    <source>
        <dbReference type="EMBL" id="MFC3301603.1"/>
    </source>
</evidence>
<dbReference type="Gene3D" id="3.40.367.20">
    <property type="match status" value="1"/>
</dbReference>
<dbReference type="RefSeq" id="WP_189572901.1">
    <property type="nucleotide sequence ID" value="NZ_BMXU01000001.1"/>
</dbReference>
<comment type="similarity">
    <text evidence="3">Belongs to the bacterial glucokinase family.</text>
</comment>
<dbReference type="InterPro" id="IPR043129">
    <property type="entry name" value="ATPase_NBD"/>
</dbReference>
<evidence type="ECO:0000256" key="1">
    <source>
        <dbReference type="ARBA" id="ARBA00022679"/>
    </source>
</evidence>
<dbReference type="PANTHER" id="PTHR47690:SF1">
    <property type="entry name" value="GLUCOKINASE"/>
    <property type="match status" value="1"/>
</dbReference>
<reference evidence="5" key="1">
    <citation type="journal article" date="2019" name="Int. J. Syst. Evol. Microbiol.">
        <title>The Global Catalogue of Microorganisms (GCM) 10K type strain sequencing project: providing services to taxonomists for standard genome sequencing and annotation.</title>
        <authorList>
            <consortium name="The Broad Institute Genomics Platform"/>
            <consortium name="The Broad Institute Genome Sequencing Center for Infectious Disease"/>
            <person name="Wu L."/>
            <person name="Ma J."/>
        </authorList>
    </citation>
    <scope>NUCLEOTIDE SEQUENCE [LARGE SCALE GENOMIC DNA]</scope>
    <source>
        <strain evidence="5">KCTC 22245</strain>
    </source>
</reference>
<dbReference type="InterPro" id="IPR003836">
    <property type="entry name" value="Glucokinase"/>
</dbReference>
<keyword evidence="5" id="KW-1185">Reference proteome</keyword>
<dbReference type="InterPro" id="IPR050201">
    <property type="entry name" value="Bacterial_glucokinase"/>
</dbReference>
<keyword evidence="2" id="KW-0418">Kinase</keyword>
<dbReference type="CDD" id="cd24008">
    <property type="entry name" value="ASKHA_NBD_GLK"/>
    <property type="match status" value="1"/>
</dbReference>
<evidence type="ECO:0000256" key="2">
    <source>
        <dbReference type="ARBA" id="ARBA00022777"/>
    </source>
</evidence>
<name>A0ABV7M837_9PROT</name>
<comment type="caution">
    <text evidence="4">The sequence shown here is derived from an EMBL/GenBank/DDBJ whole genome shotgun (WGS) entry which is preliminary data.</text>
</comment>
<evidence type="ECO:0000313" key="5">
    <source>
        <dbReference type="Proteomes" id="UP001595607"/>
    </source>
</evidence>
<dbReference type="EMBL" id="JBHRVA010000002">
    <property type="protein sequence ID" value="MFC3301603.1"/>
    <property type="molecule type" value="Genomic_DNA"/>
</dbReference>
<dbReference type="Proteomes" id="UP001595607">
    <property type="component" value="Unassembled WGS sequence"/>
</dbReference>
<accession>A0ABV7M837</accession>
<keyword evidence="1" id="KW-0808">Transferase</keyword>
<proteinExistence type="inferred from homology"/>
<evidence type="ECO:0000256" key="3">
    <source>
        <dbReference type="RuleBase" id="RU004046"/>
    </source>
</evidence>
<sequence length="318" mass="33563">MADGELLVGDIGGTNARFAISCPDGSLRDVQVLAVADHKNFDDVLRAYVDQLDKVPKTLCVASAGAIKGDTIHLTNAPWSLGENALATQFGFSAVRLINDFQAQARFAGMMPPDAGITLKEGTPMEGAPVLTVGPGTGFGQALFIPGHPPKVIATEGGHRLLPVRNERELRLYERLKKKMGHPPILEDILSGRGIVNIYEAVVLDAGETPEPVEPPAVTKAALEGPGHAREAILWFIDYLACAAADACVCTGARGGVAVSGGIMPRLKDLLPHANFAGTFARPGILRDYLADVPVRLVTDPYAALYGAAAVMRDALRG</sequence>
<dbReference type="Pfam" id="PF02685">
    <property type="entry name" value="Glucokinase"/>
    <property type="match status" value="1"/>
</dbReference>